<dbReference type="PANTHER" id="PTHR12563">
    <property type="entry name" value="GLYCEROL-3-PHOSPHATE ACYLTRANSFERASE"/>
    <property type="match status" value="1"/>
</dbReference>
<feature type="short sequence motif" description="HXXXXD motif" evidence="14">
    <location>
        <begin position="310"/>
        <end position="315"/>
    </location>
</feature>
<feature type="domain" description="Phospholipid/glycerol acyltransferase" evidence="15">
    <location>
        <begin position="305"/>
        <end position="432"/>
    </location>
</feature>
<dbReference type="CDD" id="cd07993">
    <property type="entry name" value="LPLAT_DHAPAT-like"/>
    <property type="match status" value="1"/>
</dbReference>
<keyword evidence="14" id="KW-0443">Lipid metabolism</keyword>
<dbReference type="InterPro" id="IPR028354">
    <property type="entry name" value="GPAT_PlsB"/>
</dbReference>
<evidence type="ECO:0000313" key="16">
    <source>
        <dbReference type="EMBL" id="MCK0537671.1"/>
    </source>
</evidence>
<comment type="pathway">
    <text evidence="2 14">Phospholipid metabolism; CDP-diacylglycerol biosynthesis; CDP-diacylglycerol from sn-glycerol 3-phosphate: step 1/3.</text>
</comment>
<dbReference type="NCBIfam" id="TIGR03703">
    <property type="entry name" value="plsB"/>
    <property type="match status" value="1"/>
</dbReference>
<evidence type="ECO:0000256" key="5">
    <source>
        <dbReference type="ARBA" id="ARBA00013113"/>
    </source>
</evidence>
<keyword evidence="7 14" id="KW-1003">Cell membrane</keyword>
<proteinExistence type="inferred from homology"/>
<keyword evidence="8 14" id="KW-0808">Transferase</keyword>
<evidence type="ECO:0000256" key="13">
    <source>
        <dbReference type="ARBA" id="ARBA00048427"/>
    </source>
</evidence>
<keyword evidence="14" id="KW-0444">Lipid biosynthesis</keyword>
<keyword evidence="17" id="KW-1185">Reference proteome</keyword>
<dbReference type="InterPro" id="IPR045520">
    <property type="entry name" value="GPAT/DHAPAT_C"/>
</dbReference>
<comment type="catalytic activity">
    <reaction evidence="13 14">
        <text>sn-glycerol 3-phosphate + an acyl-CoA = a 1-acyl-sn-glycero-3-phosphate + CoA</text>
        <dbReference type="Rhea" id="RHEA:15325"/>
        <dbReference type="ChEBI" id="CHEBI:57287"/>
        <dbReference type="ChEBI" id="CHEBI:57597"/>
        <dbReference type="ChEBI" id="CHEBI:57970"/>
        <dbReference type="ChEBI" id="CHEBI:58342"/>
        <dbReference type="EC" id="2.3.1.15"/>
    </reaction>
</comment>
<dbReference type="InterPro" id="IPR002123">
    <property type="entry name" value="Plipid/glycerol_acylTrfase"/>
</dbReference>
<evidence type="ECO:0000256" key="6">
    <source>
        <dbReference type="ARBA" id="ARBA00013432"/>
    </source>
</evidence>
<evidence type="ECO:0000256" key="2">
    <source>
        <dbReference type="ARBA" id="ARBA00004765"/>
    </source>
</evidence>
<dbReference type="Proteomes" id="UP001165524">
    <property type="component" value="Unassembled WGS sequence"/>
</dbReference>
<comment type="caution">
    <text evidence="16">The sequence shown here is derived from an EMBL/GenBank/DDBJ whole genome shotgun (WGS) entry which is preliminary data.</text>
</comment>
<dbReference type="RefSeq" id="WP_246951496.1">
    <property type="nucleotide sequence ID" value="NZ_JALKII010000004.1"/>
</dbReference>
<evidence type="ECO:0000256" key="8">
    <source>
        <dbReference type="ARBA" id="ARBA00022679"/>
    </source>
</evidence>
<accession>A0ABT0E783</accession>
<evidence type="ECO:0000256" key="9">
    <source>
        <dbReference type="ARBA" id="ARBA00023136"/>
    </source>
</evidence>
<comment type="domain">
    <text evidence="14">The HXXXXD motif is essential for acyltransferase activity and may constitute the binding site for the phosphate moiety of the glycerol-3-phosphate.</text>
</comment>
<evidence type="ECO:0000256" key="4">
    <source>
        <dbReference type="ARBA" id="ARBA00007937"/>
    </source>
</evidence>
<dbReference type="PIRSF" id="PIRSF000437">
    <property type="entry name" value="GPAT_DHAPAT"/>
    <property type="match status" value="1"/>
</dbReference>
<name>A0ABT0E783_9GAMM</name>
<evidence type="ECO:0000256" key="12">
    <source>
        <dbReference type="ARBA" id="ARBA00023315"/>
    </source>
</evidence>
<dbReference type="SMART" id="SM00563">
    <property type="entry name" value="PlsC"/>
    <property type="match status" value="1"/>
</dbReference>
<dbReference type="PIRSF" id="PIRSF500064">
    <property type="entry name" value="GPAT"/>
    <property type="match status" value="1"/>
</dbReference>
<evidence type="ECO:0000256" key="3">
    <source>
        <dbReference type="ARBA" id="ARBA00005189"/>
    </source>
</evidence>
<keyword evidence="10 14" id="KW-0594">Phospholipid biosynthesis</keyword>
<keyword evidence="9 14" id="KW-0472">Membrane</keyword>
<dbReference type="HAMAP" id="MF_00393">
    <property type="entry name" value="Glyc3P_acyltrans"/>
    <property type="match status" value="1"/>
</dbReference>
<dbReference type="Pfam" id="PF19277">
    <property type="entry name" value="GPAT_C"/>
    <property type="match status" value="1"/>
</dbReference>
<sequence length="836" mass="95270">MTFWFGLDRLFFFLARIFLNWCTRTTSLHRDAAELGIDPTKPIFYVLREASLADLLLLDRETRRLGLPSPLAPLALSDRTLRRSYFYLYRRKALVGRERVGGNNARLIRLAESLGQHPEDDLQLVPVSLFWGRRPDKENSLWKIIFADNWSPPGFIKKFFIILTQGRQLFINISQPMSMRQLVDESLTAERAVRKAQRILRVHFRRQREAVIGPDLSHRRTLVNSLIESAPVREVINQAAAESGDSYEKHEARARSYAMEIAADYSHTVIRFLEVLLEWVWNRLYSGLRAYNLEKLQTAAQHHEIIYVPCHRSHADYLLLSYLLYKNGLVPPHIAAGINLNLPVIGTVLRRGGAFFMRRSFKDNPLYSAVFNEYLHIILSRGYSIEYFVEGGRSRSGRMLNPRPGMLKMTVESFIRDSSKPVALVPVYIGYEKLIEGSTYIGELHGAKKQKESIFGFVKSLSVLRSHFGEVHVNFGDPVLLNSFLDAELPQWRELDASQPLPETLKQVVSTLGNTVVTRINAAAVANPVNLLGLALLATPKHTMDEMQLKRQLALYITILEQAPYGGSIEIANTDPGDIIEYGLRNDFIVRVEHPMGSLITTDNMTALQMAYVRNNSLHLFVLPGLVCALLQDARDIRRDQLKQLVHLLYPFFQAEYFLHWDNDADLFQAVDHAIDVLAAQGLVRVTGDQLRGAPLHSMESELLDHLGQTVAQALERFFLTIRLLVEHGNNRLTAEILEDLAQQTAQRLSLLYEFNSPEFFDRVVLRNFINQLRGYGLVSTGEHGLLSFDERLRALDDEARRMLSPTLRHAIVRLTQLCQEQALDTPVPPPERSAP</sequence>
<dbReference type="PANTHER" id="PTHR12563:SF17">
    <property type="entry name" value="DIHYDROXYACETONE PHOSPHATE ACYLTRANSFERASE"/>
    <property type="match status" value="1"/>
</dbReference>
<evidence type="ECO:0000256" key="14">
    <source>
        <dbReference type="HAMAP-Rule" id="MF_00393"/>
    </source>
</evidence>
<dbReference type="SUPFAM" id="SSF69593">
    <property type="entry name" value="Glycerol-3-phosphate (1)-acyltransferase"/>
    <property type="match status" value="1"/>
</dbReference>
<comment type="similarity">
    <text evidence="4 14">Belongs to the GPAT/DAPAT family.</text>
</comment>
<dbReference type="InterPro" id="IPR022284">
    <property type="entry name" value="GPAT/DHAPAT"/>
</dbReference>
<evidence type="ECO:0000256" key="7">
    <source>
        <dbReference type="ARBA" id="ARBA00022475"/>
    </source>
</evidence>
<evidence type="ECO:0000256" key="11">
    <source>
        <dbReference type="ARBA" id="ARBA00023264"/>
    </source>
</evidence>
<keyword evidence="12 14" id="KW-0012">Acyltransferase</keyword>
<evidence type="ECO:0000256" key="10">
    <source>
        <dbReference type="ARBA" id="ARBA00023209"/>
    </source>
</evidence>
<dbReference type="EC" id="2.3.1.15" evidence="5 14"/>
<dbReference type="NCBIfam" id="NF003441">
    <property type="entry name" value="PRK04974.1"/>
    <property type="match status" value="1"/>
</dbReference>
<gene>
    <name evidence="14 16" type="primary">plsB</name>
    <name evidence="16" type="ORF">MU846_08105</name>
</gene>
<dbReference type="GO" id="GO:0004366">
    <property type="term" value="F:glycerol-3-phosphate O-acyltransferase activity"/>
    <property type="evidence" value="ECO:0007669"/>
    <property type="project" value="UniProtKB-EC"/>
</dbReference>
<organism evidence="16 17">
    <name type="scientific">Alcanivorax quisquiliarum</name>
    <dbReference type="NCBI Taxonomy" id="2933565"/>
    <lineage>
        <taxon>Bacteria</taxon>
        <taxon>Pseudomonadati</taxon>
        <taxon>Pseudomonadota</taxon>
        <taxon>Gammaproteobacteria</taxon>
        <taxon>Oceanospirillales</taxon>
        <taxon>Alcanivoracaceae</taxon>
        <taxon>Alcanivorax</taxon>
    </lineage>
</organism>
<comment type="subcellular location">
    <subcellularLocation>
        <location evidence="1 14">Cell membrane</location>
        <topology evidence="1 14">Peripheral membrane protein</topology>
        <orientation evidence="1 14">Cytoplasmic side</orientation>
    </subcellularLocation>
</comment>
<protein>
    <recommendedName>
        <fullName evidence="6 14">Glycerol-3-phosphate acyltransferase</fullName>
        <shortName evidence="14">GPAT</shortName>
        <ecNumber evidence="5 14">2.3.1.15</ecNumber>
    </recommendedName>
</protein>
<keyword evidence="11 14" id="KW-1208">Phospholipid metabolism</keyword>
<dbReference type="Pfam" id="PF01553">
    <property type="entry name" value="Acyltransferase"/>
    <property type="match status" value="1"/>
</dbReference>
<evidence type="ECO:0000313" key="17">
    <source>
        <dbReference type="Proteomes" id="UP001165524"/>
    </source>
</evidence>
<evidence type="ECO:0000259" key="15">
    <source>
        <dbReference type="SMART" id="SM00563"/>
    </source>
</evidence>
<dbReference type="InterPro" id="IPR041728">
    <property type="entry name" value="GPAT/DHAPAT_LPLAT"/>
</dbReference>
<reference evidence="16" key="1">
    <citation type="submission" date="2022-04" db="EMBL/GenBank/DDBJ databases">
        <title>Alcanivorax sp. CY1518 draft genome sequence.</title>
        <authorList>
            <person name="Zhao G."/>
            <person name="An M."/>
        </authorList>
    </citation>
    <scope>NUCLEOTIDE SEQUENCE</scope>
    <source>
        <strain evidence="16">CY1518</strain>
    </source>
</reference>
<evidence type="ECO:0000256" key="1">
    <source>
        <dbReference type="ARBA" id="ARBA00004413"/>
    </source>
</evidence>
<comment type="pathway">
    <text evidence="3">Lipid metabolism.</text>
</comment>
<dbReference type="EMBL" id="JALKII010000004">
    <property type="protein sequence ID" value="MCK0537671.1"/>
    <property type="molecule type" value="Genomic_DNA"/>
</dbReference>